<comment type="subcellular location">
    <subcellularLocation>
        <location evidence="1">Endomembrane system</location>
    </subcellularLocation>
</comment>
<dbReference type="GO" id="GO:0012505">
    <property type="term" value="C:endomembrane system"/>
    <property type="evidence" value="ECO:0007669"/>
    <property type="project" value="UniProtKB-SubCell"/>
</dbReference>
<dbReference type="InterPro" id="IPR050209">
    <property type="entry name" value="Rab_GTPases_membrane_traffic"/>
</dbReference>
<comment type="caution">
    <text evidence="5">The sequence shown here is derived from an EMBL/GenBank/DDBJ whole genome shotgun (WGS) entry which is preliminary data.</text>
</comment>
<dbReference type="SMART" id="SM00174">
    <property type="entry name" value="RHO"/>
    <property type="match status" value="1"/>
</dbReference>
<dbReference type="InterPro" id="IPR001806">
    <property type="entry name" value="Small_GTPase"/>
</dbReference>
<proteinExistence type="inferred from homology"/>
<protein>
    <submittedName>
        <fullName evidence="5">Uncharacterized protein</fullName>
    </submittedName>
</protein>
<evidence type="ECO:0000256" key="3">
    <source>
        <dbReference type="ARBA" id="ARBA00022741"/>
    </source>
</evidence>
<dbReference type="Proteomes" id="UP000688137">
    <property type="component" value="Unassembled WGS sequence"/>
</dbReference>
<dbReference type="FunFam" id="3.40.50.300:FF:000586">
    <property type="entry name" value="Rab family GTPase"/>
    <property type="match status" value="1"/>
</dbReference>
<dbReference type="GO" id="GO:0003924">
    <property type="term" value="F:GTPase activity"/>
    <property type="evidence" value="ECO:0007669"/>
    <property type="project" value="InterPro"/>
</dbReference>
<keyword evidence="4" id="KW-0472">Membrane</keyword>
<evidence type="ECO:0000313" key="6">
    <source>
        <dbReference type="Proteomes" id="UP000688137"/>
    </source>
</evidence>
<comment type="similarity">
    <text evidence="2">Belongs to the small GTPase superfamily. Rab family.</text>
</comment>
<keyword evidence="6" id="KW-1185">Reference proteome</keyword>
<dbReference type="Pfam" id="PF00071">
    <property type="entry name" value="Ras"/>
    <property type="match status" value="1"/>
</dbReference>
<gene>
    <name evidence="5" type="ORF">PPRIM_AZ9-3.1.T0370198</name>
</gene>
<name>A0A8S1LIR9_PARPR</name>
<keyword evidence="3" id="KW-0547">Nucleotide-binding</keyword>
<dbReference type="OMA" id="CDLDNMR"/>
<dbReference type="EMBL" id="CAJJDM010000036">
    <property type="protein sequence ID" value="CAD8065293.1"/>
    <property type="molecule type" value="Genomic_DNA"/>
</dbReference>
<evidence type="ECO:0000256" key="1">
    <source>
        <dbReference type="ARBA" id="ARBA00004308"/>
    </source>
</evidence>
<evidence type="ECO:0000256" key="2">
    <source>
        <dbReference type="ARBA" id="ARBA00006270"/>
    </source>
</evidence>
<evidence type="ECO:0000256" key="4">
    <source>
        <dbReference type="ARBA" id="ARBA00023136"/>
    </source>
</evidence>
<dbReference type="NCBIfam" id="TIGR00231">
    <property type="entry name" value="small_GTP"/>
    <property type="match status" value="1"/>
</dbReference>
<dbReference type="SMART" id="SM00173">
    <property type="entry name" value="RAS"/>
    <property type="match status" value="1"/>
</dbReference>
<dbReference type="GO" id="GO:0005525">
    <property type="term" value="F:GTP binding"/>
    <property type="evidence" value="ECO:0007669"/>
    <property type="project" value="InterPro"/>
</dbReference>
<dbReference type="PROSITE" id="PS51420">
    <property type="entry name" value="RHO"/>
    <property type="match status" value="1"/>
</dbReference>
<dbReference type="CDD" id="cd00154">
    <property type="entry name" value="Rab"/>
    <property type="match status" value="1"/>
</dbReference>
<sequence length="217" mass="25148">MDQYHFLFKYIIVGDTSVGKSCILLNYTEKRFNEDHETTIGVEFGSQLLKMNDRTIKIQIWDTAGQESFRSITRSYYKGSIGVVLVFDLTKKDTFYNVMKWHNEILDCTHEFVEISLVGNKLDLESERQVSVKEALEYAQSNKMNYFETSAKTGQNVDKVFEEIAQRILVKIDNKTIDYTQEVYGIKLGPFFQNPKQITNTPSTLKSEPQKKDKTCC</sequence>
<dbReference type="InterPro" id="IPR005225">
    <property type="entry name" value="Small_GTP-bd"/>
</dbReference>
<accession>A0A8S1LIR9</accession>
<evidence type="ECO:0000313" key="5">
    <source>
        <dbReference type="EMBL" id="CAD8065293.1"/>
    </source>
</evidence>
<organism evidence="5 6">
    <name type="scientific">Paramecium primaurelia</name>
    <dbReference type="NCBI Taxonomy" id="5886"/>
    <lineage>
        <taxon>Eukaryota</taxon>
        <taxon>Sar</taxon>
        <taxon>Alveolata</taxon>
        <taxon>Ciliophora</taxon>
        <taxon>Intramacronucleata</taxon>
        <taxon>Oligohymenophorea</taxon>
        <taxon>Peniculida</taxon>
        <taxon>Parameciidae</taxon>
        <taxon>Paramecium</taxon>
    </lineage>
</organism>
<dbReference type="PROSITE" id="PS51421">
    <property type="entry name" value="RAS"/>
    <property type="match status" value="1"/>
</dbReference>
<dbReference type="PROSITE" id="PS51419">
    <property type="entry name" value="RAB"/>
    <property type="match status" value="1"/>
</dbReference>
<dbReference type="SMART" id="SM00176">
    <property type="entry name" value="RAN"/>
    <property type="match status" value="1"/>
</dbReference>
<dbReference type="PANTHER" id="PTHR47979">
    <property type="entry name" value="DRAB11-RELATED"/>
    <property type="match status" value="1"/>
</dbReference>
<dbReference type="AlphaFoldDB" id="A0A8S1LIR9"/>
<dbReference type="SMART" id="SM00175">
    <property type="entry name" value="RAB"/>
    <property type="match status" value="1"/>
</dbReference>
<reference evidence="5" key="1">
    <citation type="submission" date="2021-01" db="EMBL/GenBank/DDBJ databases">
        <authorList>
            <consortium name="Genoscope - CEA"/>
            <person name="William W."/>
        </authorList>
    </citation>
    <scope>NUCLEOTIDE SEQUENCE</scope>
</reference>